<dbReference type="CDD" id="cd00130">
    <property type="entry name" value="PAS"/>
    <property type="match status" value="1"/>
</dbReference>
<dbReference type="SUPFAM" id="SSF55785">
    <property type="entry name" value="PYP-like sensor domain (PAS domain)"/>
    <property type="match status" value="1"/>
</dbReference>
<sequence>MSDTAFALLDERGTVLAWTQAAQHLVGYSAREVVGRSAAMPSPS</sequence>
<dbReference type="RefSeq" id="WP_329513381.1">
    <property type="nucleotide sequence ID" value="NZ_JAYWVC010000744.1"/>
</dbReference>
<dbReference type="NCBIfam" id="TIGR00229">
    <property type="entry name" value="sensory_box"/>
    <property type="match status" value="1"/>
</dbReference>
<dbReference type="EMBL" id="JAYWVC010000744">
    <property type="protein sequence ID" value="MED7829116.1"/>
    <property type="molecule type" value="Genomic_DNA"/>
</dbReference>
<dbReference type="Proteomes" id="UP001333996">
    <property type="component" value="Unassembled WGS sequence"/>
</dbReference>
<feature type="non-terminal residue" evidence="2">
    <location>
        <position position="44"/>
    </location>
</feature>
<evidence type="ECO:0000313" key="3">
    <source>
        <dbReference type="Proteomes" id="UP001333996"/>
    </source>
</evidence>
<dbReference type="Pfam" id="PF00989">
    <property type="entry name" value="PAS"/>
    <property type="match status" value="1"/>
</dbReference>
<gene>
    <name evidence="2" type="ORF">VXC91_46720</name>
</gene>
<dbReference type="Gene3D" id="3.30.450.20">
    <property type="entry name" value="PAS domain"/>
    <property type="match status" value="1"/>
</dbReference>
<feature type="domain" description="PAS" evidence="1">
    <location>
        <begin position="1"/>
        <end position="44"/>
    </location>
</feature>
<name>A0ABU7FYB1_9ACTN</name>
<proteinExistence type="predicted"/>
<dbReference type="InterPro" id="IPR013767">
    <property type="entry name" value="PAS_fold"/>
</dbReference>
<evidence type="ECO:0000313" key="2">
    <source>
        <dbReference type="EMBL" id="MED7829116.1"/>
    </source>
</evidence>
<comment type="caution">
    <text evidence="2">The sequence shown here is derived from an EMBL/GenBank/DDBJ whole genome shotgun (WGS) entry which is preliminary data.</text>
</comment>
<organism evidence="2 3">
    <name type="scientific">Streptomyces chiangmaiensis</name>
    <dbReference type="NCBI Taxonomy" id="766497"/>
    <lineage>
        <taxon>Bacteria</taxon>
        <taxon>Bacillati</taxon>
        <taxon>Actinomycetota</taxon>
        <taxon>Actinomycetes</taxon>
        <taxon>Kitasatosporales</taxon>
        <taxon>Streptomycetaceae</taxon>
        <taxon>Streptomyces</taxon>
    </lineage>
</organism>
<dbReference type="InterPro" id="IPR035965">
    <property type="entry name" value="PAS-like_dom_sf"/>
</dbReference>
<dbReference type="InterPro" id="IPR000014">
    <property type="entry name" value="PAS"/>
</dbReference>
<protein>
    <submittedName>
        <fullName evidence="2">PAS domain S-box protein</fullName>
    </submittedName>
</protein>
<keyword evidence="3" id="KW-1185">Reference proteome</keyword>
<evidence type="ECO:0000259" key="1">
    <source>
        <dbReference type="PROSITE" id="PS50112"/>
    </source>
</evidence>
<reference evidence="2" key="1">
    <citation type="submission" date="2024-01" db="EMBL/GenBank/DDBJ databases">
        <title>First draft genome sequence data of TA4-1, the type strain of Gram-positive actinobacterium Streptomyces chiangmaiensis.</title>
        <authorList>
            <person name="Yasawong M."/>
            <person name="Nantapong N."/>
        </authorList>
    </citation>
    <scope>NUCLEOTIDE SEQUENCE</scope>
    <source>
        <strain evidence="2">TA4-1</strain>
    </source>
</reference>
<accession>A0ABU7FYB1</accession>
<dbReference type="PROSITE" id="PS50112">
    <property type="entry name" value="PAS"/>
    <property type="match status" value="1"/>
</dbReference>